<dbReference type="Pfam" id="PF00672">
    <property type="entry name" value="HAMP"/>
    <property type="match status" value="1"/>
</dbReference>
<dbReference type="SUPFAM" id="SSF47384">
    <property type="entry name" value="Homodimeric domain of signal transducing histidine kinase"/>
    <property type="match status" value="1"/>
</dbReference>
<gene>
    <name evidence="12" type="ORF">GURASL_24520</name>
</gene>
<sequence length="655" mass="73482">MTIVSTLKTQRNSFGLRFFLFFTVFIVIISISFTALFFQQQRKALKENIAGEGMLLTKLLAHNVRLGVFAEDEELLKDAVEGILQHEGVLFVSVFTTEGKPLREQTNLDFKNDRQYHFPTWQSRLPEIKKSTAPRVFEGRNIFEFWAPVFSSISYPSAESLFFIRNQPETQKIIGYVRIIVDKEPLNKKLDSLLMISVGMALAFLLLSTFISYFIVRRITRPLNRLTEGIQSLESGNSFEPVTVETHDEIGRLAQAFNHMAETIKKREAEKEHLAEELRHAQKMEAIGTLAGGVAHDFNNILTAIVGFGTLLQRSLKQDNPYQVYVDQILNAADRATNLVKRLLAFGRKQVINPRPTDLNEIIKSIEKLLARLISEDIDFEINLHDAPLICHVDSGQIDQILMNLVTNARDAMPDGGTLSIRTGRIVLDESYFGQVERSKPGNYATITVADTGMGMDEETKERVFDPFFTTKEVGKGTGLGLSMVYGIIKQHDGFVTVDSKHGTGTIFTICLPLVAGETSNDQQDIKVVGRGNRETILLAEDDKAVRKLTKHVLERNGYTVIESVDGADAVSLFQQNSSVIDLVLLDVVMPKKNGQLACEEMKKLRPAVKALFISGYTQDIISKKGVLKEGIKFISKPIKPDELLAKVQETLREK</sequence>
<evidence type="ECO:0000256" key="5">
    <source>
        <dbReference type="ARBA" id="ARBA00022679"/>
    </source>
</evidence>
<dbReference type="SUPFAM" id="SSF158472">
    <property type="entry name" value="HAMP domain-like"/>
    <property type="match status" value="1"/>
</dbReference>
<feature type="transmembrane region" description="Helical" evidence="8">
    <location>
        <begin position="18"/>
        <end position="38"/>
    </location>
</feature>
<dbReference type="InterPro" id="IPR036890">
    <property type="entry name" value="HATPase_C_sf"/>
</dbReference>
<dbReference type="EMBL" id="AP027151">
    <property type="protein sequence ID" value="BDV43529.1"/>
    <property type="molecule type" value="Genomic_DNA"/>
</dbReference>
<feature type="modified residue" description="4-aspartylphosphate" evidence="7">
    <location>
        <position position="587"/>
    </location>
</feature>
<dbReference type="GO" id="GO:0016301">
    <property type="term" value="F:kinase activity"/>
    <property type="evidence" value="ECO:0007669"/>
    <property type="project" value="UniProtKB-KW"/>
</dbReference>
<reference evidence="12 13" key="1">
    <citation type="submission" date="2022-12" db="EMBL/GenBank/DDBJ databases">
        <title>Polyphasic characterization of Geotalea uranireducens NIT-SL11 newly isolated from a complex of sewage sludge and microbially reduced graphene oxide.</title>
        <authorList>
            <person name="Xie L."/>
            <person name="Yoshida N."/>
            <person name="Meng L."/>
        </authorList>
    </citation>
    <scope>NUCLEOTIDE SEQUENCE [LARGE SCALE GENOMIC DNA]</scope>
    <source>
        <strain evidence="12 13">NIT-SL11</strain>
    </source>
</reference>
<evidence type="ECO:0000256" key="1">
    <source>
        <dbReference type="ARBA" id="ARBA00000085"/>
    </source>
</evidence>
<dbReference type="PROSITE" id="PS50109">
    <property type="entry name" value="HIS_KIN"/>
    <property type="match status" value="1"/>
</dbReference>
<dbReference type="SMART" id="SM00387">
    <property type="entry name" value="HATPase_c"/>
    <property type="match status" value="1"/>
</dbReference>
<evidence type="ECO:0000259" key="9">
    <source>
        <dbReference type="PROSITE" id="PS50109"/>
    </source>
</evidence>
<evidence type="ECO:0000256" key="7">
    <source>
        <dbReference type="PROSITE-ProRule" id="PRU00169"/>
    </source>
</evidence>
<dbReference type="SMART" id="SM00448">
    <property type="entry name" value="REC"/>
    <property type="match status" value="1"/>
</dbReference>
<dbReference type="InterPro" id="IPR004358">
    <property type="entry name" value="Sig_transdc_His_kin-like_C"/>
</dbReference>
<dbReference type="Pfam" id="PF09984">
    <property type="entry name" value="sCache_4"/>
    <property type="match status" value="1"/>
</dbReference>
<dbReference type="PROSITE" id="PS50110">
    <property type="entry name" value="RESPONSE_REGULATORY"/>
    <property type="match status" value="1"/>
</dbReference>
<evidence type="ECO:0000256" key="3">
    <source>
        <dbReference type="ARBA" id="ARBA00012438"/>
    </source>
</evidence>
<dbReference type="Pfam" id="PF00072">
    <property type="entry name" value="Response_reg"/>
    <property type="match status" value="1"/>
</dbReference>
<dbReference type="Proteomes" id="UP001317705">
    <property type="component" value="Chromosome"/>
</dbReference>
<comment type="subcellular location">
    <subcellularLocation>
        <location evidence="2">Membrane</location>
    </subcellularLocation>
</comment>
<feature type="domain" description="HAMP" evidence="11">
    <location>
        <begin position="217"/>
        <end position="269"/>
    </location>
</feature>
<evidence type="ECO:0000256" key="4">
    <source>
        <dbReference type="ARBA" id="ARBA00022553"/>
    </source>
</evidence>
<dbReference type="Gene3D" id="3.30.565.10">
    <property type="entry name" value="Histidine kinase-like ATPase, C-terminal domain"/>
    <property type="match status" value="1"/>
</dbReference>
<keyword evidence="5" id="KW-0808">Transferase</keyword>
<proteinExistence type="predicted"/>
<dbReference type="Gene3D" id="3.40.50.2300">
    <property type="match status" value="1"/>
</dbReference>
<feature type="domain" description="Histidine kinase" evidence="9">
    <location>
        <begin position="293"/>
        <end position="516"/>
    </location>
</feature>
<protein>
    <recommendedName>
        <fullName evidence="3">histidine kinase</fullName>
        <ecNumber evidence="3">2.7.13.3</ecNumber>
    </recommendedName>
</protein>
<dbReference type="SUPFAM" id="SSF52172">
    <property type="entry name" value="CheY-like"/>
    <property type="match status" value="1"/>
</dbReference>
<dbReference type="EC" id="2.7.13.3" evidence="3"/>
<evidence type="ECO:0000256" key="6">
    <source>
        <dbReference type="ARBA" id="ARBA00022777"/>
    </source>
</evidence>
<dbReference type="InterPro" id="IPR001789">
    <property type="entry name" value="Sig_transdc_resp-reg_receiver"/>
</dbReference>
<dbReference type="PANTHER" id="PTHR43065:SF42">
    <property type="entry name" value="TWO-COMPONENT SENSOR PPRA"/>
    <property type="match status" value="1"/>
</dbReference>
<dbReference type="InterPro" id="IPR003661">
    <property type="entry name" value="HisK_dim/P_dom"/>
</dbReference>
<dbReference type="InterPro" id="IPR003660">
    <property type="entry name" value="HAMP_dom"/>
</dbReference>
<accession>A0ABM8EM73</accession>
<feature type="domain" description="Response regulatory" evidence="10">
    <location>
        <begin position="536"/>
        <end position="652"/>
    </location>
</feature>
<dbReference type="Pfam" id="PF02518">
    <property type="entry name" value="HATPase_c"/>
    <property type="match status" value="1"/>
</dbReference>
<keyword evidence="4 7" id="KW-0597">Phosphoprotein</keyword>
<keyword evidence="6 12" id="KW-0418">Kinase</keyword>
<evidence type="ECO:0000256" key="8">
    <source>
        <dbReference type="SAM" id="Phobius"/>
    </source>
</evidence>
<keyword evidence="8" id="KW-0812">Transmembrane</keyword>
<dbReference type="PRINTS" id="PR00344">
    <property type="entry name" value="BCTRLSENSOR"/>
</dbReference>
<name>A0ABM8EM73_9BACT</name>
<evidence type="ECO:0000259" key="11">
    <source>
        <dbReference type="PROSITE" id="PS50885"/>
    </source>
</evidence>
<organism evidence="12 13">
    <name type="scientific">Geotalea uraniireducens</name>
    <dbReference type="NCBI Taxonomy" id="351604"/>
    <lineage>
        <taxon>Bacteria</taxon>
        <taxon>Pseudomonadati</taxon>
        <taxon>Thermodesulfobacteriota</taxon>
        <taxon>Desulfuromonadia</taxon>
        <taxon>Geobacterales</taxon>
        <taxon>Geobacteraceae</taxon>
        <taxon>Geotalea</taxon>
    </lineage>
</organism>
<dbReference type="Pfam" id="PF00512">
    <property type="entry name" value="HisKA"/>
    <property type="match status" value="1"/>
</dbReference>
<dbReference type="CDD" id="cd06225">
    <property type="entry name" value="HAMP"/>
    <property type="match status" value="1"/>
</dbReference>
<evidence type="ECO:0000313" key="13">
    <source>
        <dbReference type="Proteomes" id="UP001317705"/>
    </source>
</evidence>
<dbReference type="InterPro" id="IPR005467">
    <property type="entry name" value="His_kinase_dom"/>
</dbReference>
<dbReference type="CDD" id="cd00156">
    <property type="entry name" value="REC"/>
    <property type="match status" value="1"/>
</dbReference>
<dbReference type="PANTHER" id="PTHR43065">
    <property type="entry name" value="SENSOR HISTIDINE KINASE"/>
    <property type="match status" value="1"/>
</dbReference>
<comment type="catalytic activity">
    <reaction evidence="1">
        <text>ATP + protein L-histidine = ADP + protein N-phospho-L-histidine.</text>
        <dbReference type="EC" id="2.7.13.3"/>
    </reaction>
</comment>
<dbReference type="InterPro" id="IPR003594">
    <property type="entry name" value="HATPase_dom"/>
</dbReference>
<keyword evidence="13" id="KW-1185">Reference proteome</keyword>
<dbReference type="PROSITE" id="PS50885">
    <property type="entry name" value="HAMP"/>
    <property type="match status" value="1"/>
</dbReference>
<dbReference type="SMART" id="SM00388">
    <property type="entry name" value="HisKA"/>
    <property type="match status" value="1"/>
</dbReference>
<dbReference type="Gene3D" id="1.10.287.130">
    <property type="match status" value="1"/>
</dbReference>
<evidence type="ECO:0000256" key="2">
    <source>
        <dbReference type="ARBA" id="ARBA00004370"/>
    </source>
</evidence>
<keyword evidence="8" id="KW-1133">Transmembrane helix</keyword>
<dbReference type="InterPro" id="IPR036097">
    <property type="entry name" value="HisK_dim/P_sf"/>
</dbReference>
<dbReference type="InterPro" id="IPR011006">
    <property type="entry name" value="CheY-like_superfamily"/>
</dbReference>
<dbReference type="SMART" id="SM00304">
    <property type="entry name" value="HAMP"/>
    <property type="match status" value="1"/>
</dbReference>
<dbReference type="CDD" id="cd00082">
    <property type="entry name" value="HisKA"/>
    <property type="match status" value="1"/>
</dbReference>
<evidence type="ECO:0000313" key="12">
    <source>
        <dbReference type="EMBL" id="BDV43529.1"/>
    </source>
</evidence>
<keyword evidence="8" id="KW-0472">Membrane</keyword>
<evidence type="ECO:0000259" key="10">
    <source>
        <dbReference type="PROSITE" id="PS50110"/>
    </source>
</evidence>
<dbReference type="Gene3D" id="6.10.340.10">
    <property type="match status" value="1"/>
</dbReference>
<dbReference type="SUPFAM" id="SSF55874">
    <property type="entry name" value="ATPase domain of HSP90 chaperone/DNA topoisomerase II/histidine kinase"/>
    <property type="match status" value="1"/>
</dbReference>
<dbReference type="InterPro" id="IPR019247">
    <property type="entry name" value="Histidine_kinase_BarA_N"/>
</dbReference>
<feature type="transmembrane region" description="Helical" evidence="8">
    <location>
        <begin position="193"/>
        <end position="216"/>
    </location>
</feature>